<sequence>MNIAKRRARFDYSFEGDRYEAGISLSGGEAKAIRTGHVDLSGALARIMNAEVYLINANVPISGSTKYDAKKTRKLLLHKDEIVSIATKMKQRKLTLVPTRVYTKGRLIKLELALGKPKRKFEKKETIKRKDIERELAKEFKNSV</sequence>
<dbReference type="HAMAP" id="MF_00023">
    <property type="entry name" value="SmpB"/>
    <property type="match status" value="1"/>
</dbReference>
<protein>
    <recommendedName>
        <fullName evidence="3">SsrA-binding protein</fullName>
    </recommendedName>
    <alternativeName>
        <fullName evidence="3">Small protein B</fullName>
    </alternativeName>
</protein>
<evidence type="ECO:0000256" key="3">
    <source>
        <dbReference type="HAMAP-Rule" id="MF_00023"/>
    </source>
</evidence>
<evidence type="ECO:0000256" key="1">
    <source>
        <dbReference type="ARBA" id="ARBA00022490"/>
    </source>
</evidence>
<dbReference type="PANTHER" id="PTHR30308:SF2">
    <property type="entry name" value="SSRA-BINDING PROTEIN"/>
    <property type="match status" value="1"/>
</dbReference>
<proteinExistence type="inferred from homology"/>
<dbReference type="InterPro" id="IPR023620">
    <property type="entry name" value="SmpB"/>
</dbReference>
<dbReference type="GO" id="GO:0070930">
    <property type="term" value="P:trans-translation-dependent protein tagging"/>
    <property type="evidence" value="ECO:0007669"/>
    <property type="project" value="TreeGrafter"/>
</dbReference>
<keyword evidence="1 3" id="KW-0963">Cytoplasm</keyword>
<dbReference type="NCBIfam" id="NF003843">
    <property type="entry name" value="PRK05422.1"/>
    <property type="match status" value="1"/>
</dbReference>
<dbReference type="GO" id="GO:0005829">
    <property type="term" value="C:cytosol"/>
    <property type="evidence" value="ECO:0007669"/>
    <property type="project" value="TreeGrafter"/>
</dbReference>
<dbReference type="EMBL" id="LCNO01000015">
    <property type="protein sequence ID" value="KKU57491.1"/>
    <property type="molecule type" value="Genomic_DNA"/>
</dbReference>
<organism evidence="4 5">
    <name type="scientific">Candidatus Amesbacteria bacterium GW2011_GWA2_47_11b</name>
    <dbReference type="NCBI Taxonomy" id="1618358"/>
    <lineage>
        <taxon>Bacteria</taxon>
        <taxon>Candidatus Amesiibacteriota</taxon>
    </lineage>
</organism>
<dbReference type="STRING" id="1618358.UX80_C0015G0025"/>
<comment type="subcellular location">
    <subcellularLocation>
        <location evidence="3">Cytoplasm</location>
    </subcellularLocation>
    <text evidence="3">The tmRNA-SmpB complex associates with stalled 70S ribosomes.</text>
</comment>
<dbReference type="GO" id="GO:0070929">
    <property type="term" value="P:trans-translation"/>
    <property type="evidence" value="ECO:0007669"/>
    <property type="project" value="UniProtKB-UniRule"/>
</dbReference>
<evidence type="ECO:0000256" key="2">
    <source>
        <dbReference type="ARBA" id="ARBA00022884"/>
    </source>
</evidence>
<reference evidence="4 5" key="1">
    <citation type="journal article" date="2015" name="Nature">
        <title>rRNA introns, odd ribosomes, and small enigmatic genomes across a large radiation of phyla.</title>
        <authorList>
            <person name="Brown C.T."/>
            <person name="Hug L.A."/>
            <person name="Thomas B.C."/>
            <person name="Sharon I."/>
            <person name="Castelle C.J."/>
            <person name="Singh A."/>
            <person name="Wilkins M.J."/>
            <person name="Williams K.H."/>
            <person name="Banfield J.F."/>
        </authorList>
    </citation>
    <scope>NUCLEOTIDE SEQUENCE [LARGE SCALE GENOMIC DNA]</scope>
</reference>
<dbReference type="SUPFAM" id="SSF74982">
    <property type="entry name" value="Small protein B (SmpB)"/>
    <property type="match status" value="1"/>
</dbReference>
<gene>
    <name evidence="3" type="primary">smpB</name>
    <name evidence="4" type="ORF">UX80_C0015G0025</name>
</gene>
<dbReference type="PANTHER" id="PTHR30308">
    <property type="entry name" value="TMRNA-BINDING COMPONENT OF TRANS-TRANSLATION TAGGING COMPLEX"/>
    <property type="match status" value="1"/>
</dbReference>
<dbReference type="GO" id="GO:0003723">
    <property type="term" value="F:RNA binding"/>
    <property type="evidence" value="ECO:0007669"/>
    <property type="project" value="UniProtKB-UniRule"/>
</dbReference>
<dbReference type="PATRIC" id="fig|1618358.3.peg.679"/>
<comment type="similarity">
    <text evidence="3">Belongs to the SmpB family.</text>
</comment>
<evidence type="ECO:0000313" key="4">
    <source>
        <dbReference type="EMBL" id="KKU57491.1"/>
    </source>
</evidence>
<name>A0A0G1RK26_9BACT</name>
<dbReference type="Proteomes" id="UP000034307">
    <property type="component" value="Unassembled WGS sequence"/>
</dbReference>
<dbReference type="AlphaFoldDB" id="A0A0G1RK26"/>
<dbReference type="NCBIfam" id="TIGR00086">
    <property type="entry name" value="smpB"/>
    <property type="match status" value="1"/>
</dbReference>
<dbReference type="CDD" id="cd09294">
    <property type="entry name" value="SmpB"/>
    <property type="match status" value="1"/>
</dbReference>
<keyword evidence="2 3" id="KW-0694">RNA-binding</keyword>
<comment type="caution">
    <text evidence="4">The sequence shown here is derived from an EMBL/GenBank/DDBJ whole genome shotgun (WGS) entry which is preliminary data.</text>
</comment>
<accession>A0A0G1RK26</accession>
<evidence type="ECO:0000313" key="5">
    <source>
        <dbReference type="Proteomes" id="UP000034307"/>
    </source>
</evidence>
<dbReference type="Pfam" id="PF01668">
    <property type="entry name" value="SmpB"/>
    <property type="match status" value="1"/>
</dbReference>
<dbReference type="Gene3D" id="2.40.280.10">
    <property type="match status" value="1"/>
</dbReference>
<dbReference type="InterPro" id="IPR000037">
    <property type="entry name" value="SsrA-bd_prot"/>
</dbReference>
<comment type="function">
    <text evidence="3">Required for rescue of stalled ribosomes mediated by trans-translation. Binds to transfer-messenger RNA (tmRNA), required for stable association of tmRNA with ribosomes. tmRNA and SmpB together mimic tRNA shape, replacing the anticodon stem-loop with SmpB. tmRNA is encoded by the ssrA gene; the 2 termini fold to resemble tRNA(Ala) and it encodes a 'tag peptide', a short internal open reading frame. During trans-translation Ala-aminoacylated tmRNA acts like a tRNA, entering the A-site of stalled ribosomes, displacing the stalled mRNA. The ribosome then switches to translate the ORF on the tmRNA; the nascent peptide is terminated with the 'tag peptide' encoded by the tmRNA and targeted for degradation. The ribosome is freed to recommence translation, which seems to be the essential function of trans-translation.</text>
</comment>